<evidence type="ECO:0000256" key="1">
    <source>
        <dbReference type="SAM" id="Phobius"/>
    </source>
</evidence>
<feature type="transmembrane region" description="Helical" evidence="1">
    <location>
        <begin position="107"/>
        <end position="130"/>
    </location>
</feature>
<feature type="transmembrane region" description="Helical" evidence="1">
    <location>
        <begin position="142"/>
        <end position="162"/>
    </location>
</feature>
<feature type="transmembrane region" description="Helical" evidence="1">
    <location>
        <begin position="224"/>
        <end position="249"/>
    </location>
</feature>
<feature type="transmembrane region" description="Helical" evidence="1">
    <location>
        <begin position="182"/>
        <end position="203"/>
    </location>
</feature>
<keyword evidence="1" id="KW-0472">Membrane</keyword>
<accession>A0A1Y1ZHH4</accession>
<name>A0A1Y1ZHH4_9FUNG</name>
<dbReference type="AlphaFoldDB" id="A0A1Y1ZHH4"/>
<feature type="transmembrane region" description="Helical" evidence="1">
    <location>
        <begin position="261"/>
        <end position="279"/>
    </location>
</feature>
<reference evidence="2 3" key="1">
    <citation type="submission" date="2016-08" db="EMBL/GenBank/DDBJ databases">
        <title>A Parts List for Fungal Cellulosomes Revealed by Comparative Genomics.</title>
        <authorList>
            <consortium name="DOE Joint Genome Institute"/>
            <person name="Haitjema C.H."/>
            <person name="Gilmore S.P."/>
            <person name="Henske J.K."/>
            <person name="Solomon K.V."/>
            <person name="De Groot R."/>
            <person name="Kuo A."/>
            <person name="Mondo S.J."/>
            <person name="Salamov A.A."/>
            <person name="Labutti K."/>
            <person name="Zhao Z."/>
            <person name="Chiniquy J."/>
            <person name="Barry K."/>
            <person name="Brewer H.M."/>
            <person name="Purvine S.O."/>
            <person name="Wright A.T."/>
            <person name="Boxma B."/>
            <person name="Van Alen T."/>
            <person name="Hackstein J.H."/>
            <person name="Baker S.E."/>
            <person name="Grigoriev I.V."/>
            <person name="O'Malley M.A."/>
        </authorList>
    </citation>
    <scope>NUCLEOTIDE SEQUENCE [LARGE SCALE GENOMIC DNA]</scope>
    <source>
        <strain evidence="2 3">G1</strain>
    </source>
</reference>
<keyword evidence="3" id="KW-1185">Reference proteome</keyword>
<comment type="caution">
    <text evidence="2">The sequence shown here is derived from an EMBL/GenBank/DDBJ whole genome shotgun (WGS) entry which is preliminary data.</text>
</comment>
<sequence length="321" mass="36866">MSFHPKVIYPYPTGNGFQRFSVEGMCPINPYKTFLDGLLMKFQESSFYTNILQFILVTFMYTCSNKGKFWKILFLASLSGVIGALIEGGTAAFVCREADIETPRNHLYSYLFAEIFWIIKEYSIPILNLLKIEAYDEGKIIRNIKIVIFLLFIIFVVFRFYIGYERMIDGILTNNKTKIGHMAAFFTIAAADLICTVCILYFVKKQNKNKNNDNTTVNHLIKRSSYLTLILVDTISIILAICNGITGIFKDYVPESIINPLQNLKCSFILIIACDTLLFKFNVELSSIYCNVEKNVNHKEYLKKNMFSISKSGDNYSFDNE</sequence>
<keyword evidence="1" id="KW-0812">Transmembrane</keyword>
<keyword evidence="1" id="KW-1133">Transmembrane helix</keyword>
<gene>
    <name evidence="2" type="ORF">LY90DRAFT_518841</name>
</gene>
<dbReference type="EMBL" id="MCOG01000404">
    <property type="protein sequence ID" value="ORY09718.1"/>
    <property type="molecule type" value="Genomic_DNA"/>
</dbReference>
<protein>
    <submittedName>
        <fullName evidence="2">Uncharacterized protein</fullName>
    </submittedName>
</protein>
<dbReference type="Proteomes" id="UP000193920">
    <property type="component" value="Unassembled WGS sequence"/>
</dbReference>
<evidence type="ECO:0000313" key="3">
    <source>
        <dbReference type="Proteomes" id="UP000193920"/>
    </source>
</evidence>
<feature type="transmembrane region" description="Helical" evidence="1">
    <location>
        <begin position="72"/>
        <end position="95"/>
    </location>
</feature>
<feature type="transmembrane region" description="Helical" evidence="1">
    <location>
        <begin position="45"/>
        <end position="63"/>
    </location>
</feature>
<proteinExistence type="predicted"/>
<evidence type="ECO:0000313" key="2">
    <source>
        <dbReference type="EMBL" id="ORY09718.1"/>
    </source>
</evidence>
<organism evidence="2 3">
    <name type="scientific">Neocallimastix californiae</name>
    <dbReference type="NCBI Taxonomy" id="1754190"/>
    <lineage>
        <taxon>Eukaryota</taxon>
        <taxon>Fungi</taxon>
        <taxon>Fungi incertae sedis</taxon>
        <taxon>Chytridiomycota</taxon>
        <taxon>Chytridiomycota incertae sedis</taxon>
        <taxon>Neocallimastigomycetes</taxon>
        <taxon>Neocallimastigales</taxon>
        <taxon>Neocallimastigaceae</taxon>
        <taxon>Neocallimastix</taxon>
    </lineage>
</organism>
<dbReference type="OrthoDB" id="10449078at2759"/>